<dbReference type="STRING" id="650164.K5URP8"/>
<evidence type="ECO:0000259" key="1">
    <source>
        <dbReference type="Pfam" id="PF08719"/>
    </source>
</evidence>
<gene>
    <name evidence="2" type="ORF">PHACADRAFT_149327</name>
</gene>
<organism evidence="2 3">
    <name type="scientific">Phanerochaete carnosa (strain HHB-10118-sp)</name>
    <name type="common">White-rot fungus</name>
    <name type="synonym">Peniophora carnosa</name>
    <dbReference type="NCBI Taxonomy" id="650164"/>
    <lineage>
        <taxon>Eukaryota</taxon>
        <taxon>Fungi</taxon>
        <taxon>Dikarya</taxon>
        <taxon>Basidiomycota</taxon>
        <taxon>Agaricomycotina</taxon>
        <taxon>Agaricomycetes</taxon>
        <taxon>Polyporales</taxon>
        <taxon>Phanerochaetaceae</taxon>
        <taxon>Phanerochaete</taxon>
    </lineage>
</organism>
<accession>K5URP8</accession>
<dbReference type="Gene3D" id="1.10.357.40">
    <property type="entry name" value="YbiA-like"/>
    <property type="match status" value="1"/>
</dbReference>
<name>K5URP8_PHACS</name>
<dbReference type="InParanoid" id="K5URP8"/>
<dbReference type="InterPro" id="IPR012816">
    <property type="entry name" value="NADAR"/>
</dbReference>
<dbReference type="SUPFAM" id="SSF143990">
    <property type="entry name" value="YbiA-like"/>
    <property type="match status" value="1"/>
</dbReference>
<dbReference type="InterPro" id="IPR037238">
    <property type="entry name" value="YbiA-like_sf"/>
</dbReference>
<dbReference type="AlphaFoldDB" id="K5URP8"/>
<dbReference type="EMBL" id="JH930475">
    <property type="protein sequence ID" value="EKM52571.1"/>
    <property type="molecule type" value="Genomic_DNA"/>
</dbReference>
<protein>
    <recommendedName>
        <fullName evidence="1">NADAR domain-containing protein</fullName>
    </recommendedName>
</protein>
<dbReference type="CDD" id="cd15457">
    <property type="entry name" value="NADAR"/>
    <property type="match status" value="1"/>
</dbReference>
<sequence length="236" mass="26803">MQEHPVDTRQGQVASDDVQIRNCTQQMPVVAFAQEHVLDVALVEPVSGAPFGASPAHGSSSGFAHAGQEGAYVIPERPAHFPLYPQTESPIYFYNRLEPYYEFTNFALYSVKYSGKRYPTAEHLFQAHKFLETNPRLAEHIRRQRTPRAALQEATRLRSAQRRDWFNVNVAIMDDILQAKFRQHATLRDMLLRTGNRELIEKSPADSFWGSGADGRGRNEFGKCLMRLRDKLRAGG</sequence>
<evidence type="ECO:0000313" key="3">
    <source>
        <dbReference type="Proteomes" id="UP000008370"/>
    </source>
</evidence>
<dbReference type="KEGG" id="pco:PHACADRAFT_149327"/>
<evidence type="ECO:0000313" key="2">
    <source>
        <dbReference type="EMBL" id="EKM52571.1"/>
    </source>
</evidence>
<dbReference type="RefSeq" id="XP_007398913.1">
    <property type="nucleotide sequence ID" value="XM_007398851.1"/>
</dbReference>
<dbReference type="OrthoDB" id="206452at2759"/>
<dbReference type="HOGENOM" id="CLU_1175787_0_0_1"/>
<dbReference type="Proteomes" id="UP000008370">
    <property type="component" value="Unassembled WGS sequence"/>
</dbReference>
<proteinExistence type="predicted"/>
<feature type="domain" description="NADAR" evidence="1">
    <location>
        <begin position="92"/>
        <end position="233"/>
    </location>
</feature>
<reference evidence="2 3" key="1">
    <citation type="journal article" date="2012" name="BMC Genomics">
        <title>Comparative genomics of the white-rot fungi, Phanerochaete carnosa and P. chrysosporium, to elucidate the genetic basis of the distinct wood types they colonize.</title>
        <authorList>
            <person name="Suzuki H."/>
            <person name="MacDonald J."/>
            <person name="Syed K."/>
            <person name="Salamov A."/>
            <person name="Hori C."/>
            <person name="Aerts A."/>
            <person name="Henrissat B."/>
            <person name="Wiebenga A."/>
            <person name="vanKuyk P.A."/>
            <person name="Barry K."/>
            <person name="Lindquist E."/>
            <person name="LaButti K."/>
            <person name="Lapidus A."/>
            <person name="Lucas S."/>
            <person name="Coutinho P."/>
            <person name="Gong Y."/>
            <person name="Samejima M."/>
            <person name="Mahadevan R."/>
            <person name="Abou-Zaid M."/>
            <person name="de Vries R.P."/>
            <person name="Igarashi K."/>
            <person name="Yadav J.S."/>
            <person name="Grigoriev I.V."/>
            <person name="Master E.R."/>
        </authorList>
    </citation>
    <scope>NUCLEOTIDE SEQUENCE [LARGE SCALE GENOMIC DNA]</scope>
    <source>
        <strain evidence="2 3">HHB-10118-sp</strain>
    </source>
</reference>
<dbReference type="GeneID" id="18908796"/>
<dbReference type="NCBIfam" id="TIGR02464">
    <property type="entry name" value="ribofla_fusion"/>
    <property type="match status" value="1"/>
</dbReference>
<keyword evidence="3" id="KW-1185">Reference proteome</keyword>
<dbReference type="Pfam" id="PF08719">
    <property type="entry name" value="NADAR"/>
    <property type="match status" value="1"/>
</dbReference>